<accession>A0A2I0VQG5</accession>
<feature type="region of interest" description="Disordered" evidence="3">
    <location>
        <begin position="420"/>
        <end position="447"/>
    </location>
</feature>
<dbReference type="Pfam" id="PF00098">
    <property type="entry name" value="zf-CCHC"/>
    <property type="match status" value="2"/>
</dbReference>
<evidence type="ECO:0000313" key="5">
    <source>
        <dbReference type="EMBL" id="PKU65645.1"/>
    </source>
</evidence>
<feature type="region of interest" description="Disordered" evidence="3">
    <location>
        <begin position="156"/>
        <end position="178"/>
    </location>
</feature>
<dbReference type="PROSITE" id="PS50158">
    <property type="entry name" value="ZF_CCHC"/>
    <property type="match status" value="2"/>
</dbReference>
<dbReference type="Proteomes" id="UP000233837">
    <property type="component" value="Unassembled WGS sequence"/>
</dbReference>
<evidence type="ECO:0000313" key="6">
    <source>
        <dbReference type="Proteomes" id="UP000233837"/>
    </source>
</evidence>
<dbReference type="GO" id="GO:0008270">
    <property type="term" value="F:zinc ion binding"/>
    <property type="evidence" value="ECO:0007669"/>
    <property type="project" value="UniProtKB-KW"/>
</dbReference>
<dbReference type="AlphaFoldDB" id="A0A2I0VQG5"/>
<dbReference type="EMBL" id="KZ503321">
    <property type="protein sequence ID" value="PKU65645.1"/>
    <property type="molecule type" value="Genomic_DNA"/>
</dbReference>
<dbReference type="PANTHER" id="PTHR46888">
    <property type="entry name" value="ZINC KNUCKLE DOMAINCONTAINING PROTEIN-RELATED"/>
    <property type="match status" value="1"/>
</dbReference>
<sequence>MYTRFTQIVTSLHALGREISNSEKVNKILRCLPSSYDAKITAITESKDLNVYSIDNLLGSLIAYEQGVSQRQSDAGEKKKERTVALKASNSESESSAGEEDDEIALMTRQFKNFLKRKQKRHQNSWNKGKSSRTNKVSSDTICFECRKPGHLRADCPNLKSQPTKEKGDDKGKYKRGKTKTQKAFWADSASESSEEEAEEEVTNLCLMANDNLDQLDQDEVCQLSYDELLLISENIHDSYRKLKKMHAKLNIEFSSLQIEHANLVKENSDLDKDHMLLLDEYDALNKKHIDLIEAHESLKTSHIELDVEFEKLTALILEVDHSEHLLLIKVDGLTARNKTYSEKIKELENEIASLTVGHPRKPPTQHASQNLRKRHHHTHRLVNPFPGVRCFSCGMLGHIARTCTIHRRTHLVWRPKLHPSQHNMHTSHSCKHKEEPKLTWVPKSNL</sequence>
<dbReference type="STRING" id="906689.A0A2I0VQG5"/>
<dbReference type="SUPFAM" id="SSF57756">
    <property type="entry name" value="Retrovirus zinc finger-like domains"/>
    <property type="match status" value="1"/>
</dbReference>
<keyword evidence="6" id="KW-1185">Reference proteome</keyword>
<dbReference type="InterPro" id="IPR036875">
    <property type="entry name" value="Znf_CCHC_sf"/>
</dbReference>
<feature type="domain" description="CCHC-type" evidence="4">
    <location>
        <begin position="390"/>
        <end position="404"/>
    </location>
</feature>
<protein>
    <submittedName>
        <fullName evidence="5">Retrovirus-related Pol polyprotein from transposon TNT 1-94</fullName>
    </submittedName>
</protein>
<keyword evidence="1" id="KW-0862">Zinc</keyword>
<feature type="domain" description="CCHC-type" evidence="4">
    <location>
        <begin position="143"/>
        <end position="158"/>
    </location>
</feature>
<evidence type="ECO:0000256" key="2">
    <source>
        <dbReference type="SAM" id="Coils"/>
    </source>
</evidence>
<dbReference type="InterPro" id="IPR001878">
    <property type="entry name" value="Znf_CCHC"/>
</dbReference>
<feature type="compositionally biased region" description="Basic and acidic residues" evidence="3">
    <location>
        <begin position="163"/>
        <end position="172"/>
    </location>
</feature>
<reference evidence="5 6" key="2">
    <citation type="journal article" date="2017" name="Nature">
        <title>The Apostasia genome and the evolution of orchids.</title>
        <authorList>
            <person name="Zhang G.Q."/>
            <person name="Liu K.W."/>
            <person name="Li Z."/>
            <person name="Lohaus R."/>
            <person name="Hsiao Y.Y."/>
            <person name="Niu S.C."/>
            <person name="Wang J.Y."/>
            <person name="Lin Y.C."/>
            <person name="Xu Q."/>
            <person name="Chen L.J."/>
            <person name="Yoshida K."/>
            <person name="Fujiwara S."/>
            <person name="Wang Z.W."/>
            <person name="Zhang Y.Q."/>
            <person name="Mitsuda N."/>
            <person name="Wang M."/>
            <person name="Liu G.H."/>
            <person name="Pecoraro L."/>
            <person name="Huang H.X."/>
            <person name="Xiao X.J."/>
            <person name="Lin M."/>
            <person name="Wu X.Y."/>
            <person name="Wu W.L."/>
            <person name="Chen Y.Y."/>
            <person name="Chang S.B."/>
            <person name="Sakamoto S."/>
            <person name="Ohme-Takagi M."/>
            <person name="Yagi M."/>
            <person name="Zeng S.J."/>
            <person name="Shen C.Y."/>
            <person name="Yeh C.M."/>
            <person name="Luo Y.B."/>
            <person name="Tsai W.C."/>
            <person name="Van de Peer Y."/>
            <person name="Liu Z.J."/>
        </authorList>
    </citation>
    <scope>NUCLEOTIDE SEQUENCE [LARGE SCALE GENOMIC DNA]</scope>
    <source>
        <tissue evidence="5">The whole plant</tissue>
    </source>
</reference>
<proteinExistence type="predicted"/>
<feature type="compositionally biased region" description="Basic and acidic residues" evidence="3">
    <location>
        <begin position="74"/>
        <end position="84"/>
    </location>
</feature>
<reference evidence="5 6" key="1">
    <citation type="journal article" date="2016" name="Sci. Rep.">
        <title>The Dendrobium catenatum Lindl. genome sequence provides insights into polysaccharide synthase, floral development and adaptive evolution.</title>
        <authorList>
            <person name="Zhang G.Q."/>
            <person name="Xu Q."/>
            <person name="Bian C."/>
            <person name="Tsai W.C."/>
            <person name="Yeh C.M."/>
            <person name="Liu K.W."/>
            <person name="Yoshida K."/>
            <person name="Zhang L.S."/>
            <person name="Chang S.B."/>
            <person name="Chen F."/>
            <person name="Shi Y."/>
            <person name="Su Y.Y."/>
            <person name="Zhang Y.Q."/>
            <person name="Chen L.J."/>
            <person name="Yin Y."/>
            <person name="Lin M."/>
            <person name="Huang H."/>
            <person name="Deng H."/>
            <person name="Wang Z.W."/>
            <person name="Zhu S.L."/>
            <person name="Zhao X."/>
            <person name="Deng C."/>
            <person name="Niu S.C."/>
            <person name="Huang J."/>
            <person name="Wang M."/>
            <person name="Liu G.H."/>
            <person name="Yang H.J."/>
            <person name="Xiao X.J."/>
            <person name="Hsiao Y.Y."/>
            <person name="Wu W.L."/>
            <person name="Chen Y.Y."/>
            <person name="Mitsuda N."/>
            <person name="Ohme-Takagi M."/>
            <person name="Luo Y.B."/>
            <person name="Van de Peer Y."/>
            <person name="Liu Z.J."/>
        </authorList>
    </citation>
    <scope>NUCLEOTIDE SEQUENCE [LARGE SCALE GENOMIC DNA]</scope>
    <source>
        <tissue evidence="5">The whole plant</tissue>
    </source>
</reference>
<dbReference type="SMART" id="SM00343">
    <property type="entry name" value="ZnF_C2HC"/>
    <property type="match status" value="2"/>
</dbReference>
<name>A0A2I0VQG5_9ASPA</name>
<dbReference type="Pfam" id="PF14223">
    <property type="entry name" value="Retrotran_gag_2"/>
    <property type="match status" value="1"/>
</dbReference>
<evidence type="ECO:0000256" key="1">
    <source>
        <dbReference type="PROSITE-ProRule" id="PRU00047"/>
    </source>
</evidence>
<organism evidence="5 6">
    <name type="scientific">Dendrobium catenatum</name>
    <dbReference type="NCBI Taxonomy" id="906689"/>
    <lineage>
        <taxon>Eukaryota</taxon>
        <taxon>Viridiplantae</taxon>
        <taxon>Streptophyta</taxon>
        <taxon>Embryophyta</taxon>
        <taxon>Tracheophyta</taxon>
        <taxon>Spermatophyta</taxon>
        <taxon>Magnoliopsida</taxon>
        <taxon>Liliopsida</taxon>
        <taxon>Asparagales</taxon>
        <taxon>Orchidaceae</taxon>
        <taxon>Epidendroideae</taxon>
        <taxon>Malaxideae</taxon>
        <taxon>Dendrobiinae</taxon>
        <taxon>Dendrobium</taxon>
    </lineage>
</organism>
<evidence type="ECO:0000256" key="3">
    <source>
        <dbReference type="SAM" id="MobiDB-lite"/>
    </source>
</evidence>
<feature type="region of interest" description="Disordered" evidence="3">
    <location>
        <begin position="70"/>
        <end position="103"/>
    </location>
</feature>
<feature type="coiled-coil region" evidence="2">
    <location>
        <begin position="331"/>
        <end position="358"/>
    </location>
</feature>
<keyword evidence="2" id="KW-0175">Coiled coil</keyword>
<keyword evidence="1" id="KW-0479">Metal-binding</keyword>
<dbReference type="GO" id="GO:0003676">
    <property type="term" value="F:nucleic acid binding"/>
    <property type="evidence" value="ECO:0007669"/>
    <property type="project" value="InterPro"/>
</dbReference>
<dbReference type="Gene3D" id="4.10.60.10">
    <property type="entry name" value="Zinc finger, CCHC-type"/>
    <property type="match status" value="1"/>
</dbReference>
<evidence type="ECO:0000259" key="4">
    <source>
        <dbReference type="PROSITE" id="PS50158"/>
    </source>
</evidence>
<dbReference type="PANTHER" id="PTHR46888:SF1">
    <property type="entry name" value="RIBONUCLEASE H"/>
    <property type="match status" value="1"/>
</dbReference>
<keyword evidence="1" id="KW-0863">Zinc-finger</keyword>
<gene>
    <name evidence="5" type="ORF">MA16_Dca022985</name>
</gene>